<evidence type="ECO:0000313" key="1">
    <source>
        <dbReference type="EMBL" id="MDP4485290.1"/>
    </source>
</evidence>
<dbReference type="Proteomes" id="UP001242314">
    <property type="component" value="Unassembled WGS sequence"/>
</dbReference>
<name>A0ABT9GHD7_9GAMM</name>
<accession>A0ABT9GHD7</accession>
<proteinExistence type="predicted"/>
<dbReference type="EMBL" id="JASGWX010000012">
    <property type="protein sequence ID" value="MDP4485290.1"/>
    <property type="molecule type" value="Genomic_DNA"/>
</dbReference>
<organism evidence="1 2">
    <name type="scientific">Pseudoalteromonas distincta</name>
    <dbReference type="NCBI Taxonomy" id="77608"/>
    <lineage>
        <taxon>Bacteria</taxon>
        <taxon>Pseudomonadati</taxon>
        <taxon>Pseudomonadota</taxon>
        <taxon>Gammaproteobacteria</taxon>
        <taxon>Alteromonadales</taxon>
        <taxon>Pseudoalteromonadaceae</taxon>
        <taxon>Pseudoalteromonas</taxon>
    </lineage>
</organism>
<sequence length="68" mass="8065">MQSARFIPFRKQDIVDMCSEELKSSTQKTSFKQFCDLLASLIHYDYHPTLESLKIIAHRLFLLMIHIH</sequence>
<gene>
    <name evidence="1" type="ORF">QDH73_14860</name>
</gene>
<protein>
    <submittedName>
        <fullName evidence="1">Uncharacterized protein</fullName>
    </submittedName>
</protein>
<evidence type="ECO:0000313" key="2">
    <source>
        <dbReference type="Proteomes" id="UP001242314"/>
    </source>
</evidence>
<keyword evidence="2" id="KW-1185">Reference proteome</keyword>
<comment type="caution">
    <text evidence="1">The sequence shown here is derived from an EMBL/GenBank/DDBJ whole genome shotgun (WGS) entry which is preliminary data.</text>
</comment>
<reference evidence="1 2" key="1">
    <citation type="submission" date="2023-04" db="EMBL/GenBank/DDBJ databases">
        <title>Novel Pseudoalteromonas species isolated from Pacific coral.</title>
        <authorList>
            <person name="Videau P."/>
            <person name="Shlafstein M.D."/>
            <person name="Oline D.K."/>
            <person name="Strangman W.K."/>
            <person name="Hahnke R.L."/>
            <person name="Saw J.H."/>
            <person name="Ushijima B."/>
        </authorList>
    </citation>
    <scope>NUCLEOTIDE SEQUENCE [LARGE SCALE GENOMIC DNA]</scope>
    <source>
        <strain evidence="1 2">LMG 14908</strain>
    </source>
</reference>